<proteinExistence type="predicted"/>
<dbReference type="AlphaFoldDB" id="A0A9E7JEK5"/>
<evidence type="ECO:0000313" key="1">
    <source>
        <dbReference type="EMBL" id="URD78225.1"/>
    </source>
</evidence>
<evidence type="ECO:0000313" key="2">
    <source>
        <dbReference type="Proteomes" id="UP001055439"/>
    </source>
</evidence>
<organism evidence="1 2">
    <name type="scientific">Musa troglodytarum</name>
    <name type="common">fe'i banana</name>
    <dbReference type="NCBI Taxonomy" id="320322"/>
    <lineage>
        <taxon>Eukaryota</taxon>
        <taxon>Viridiplantae</taxon>
        <taxon>Streptophyta</taxon>
        <taxon>Embryophyta</taxon>
        <taxon>Tracheophyta</taxon>
        <taxon>Spermatophyta</taxon>
        <taxon>Magnoliopsida</taxon>
        <taxon>Liliopsida</taxon>
        <taxon>Zingiberales</taxon>
        <taxon>Musaceae</taxon>
        <taxon>Musa</taxon>
    </lineage>
</organism>
<accession>A0A9E7JEK5</accession>
<sequence>MNPPAENKRTKREAALDRSPASVPCSSVCLPLPPFCFLAVAPPLEMGQRSFASALTSSFVVTTLRRRRHLNVEVIFIALAGGFIRVGANCFLGRIAEEVLDKKDLWFYAGRAERFALPINWIQREVIPYCSAIFLSSAVNQKADEPRWLCCTGAAVELEKRRPTYDFGHLLRTV</sequence>
<protein>
    <submittedName>
        <fullName evidence="1">STYKc</fullName>
    </submittedName>
</protein>
<reference evidence="1" key="1">
    <citation type="submission" date="2022-05" db="EMBL/GenBank/DDBJ databases">
        <title>The Musa troglodytarum L. genome provides insights into the mechanism of non-climacteric behaviour and enrichment of carotenoids.</title>
        <authorList>
            <person name="Wang J."/>
        </authorList>
    </citation>
    <scope>NUCLEOTIDE SEQUENCE</scope>
    <source>
        <tissue evidence="1">Leaf</tissue>
    </source>
</reference>
<keyword evidence="2" id="KW-1185">Reference proteome</keyword>
<dbReference type="OrthoDB" id="4062651at2759"/>
<dbReference type="Proteomes" id="UP001055439">
    <property type="component" value="Chromosome 10"/>
</dbReference>
<dbReference type="EMBL" id="CP097503">
    <property type="protein sequence ID" value="URD78225.1"/>
    <property type="molecule type" value="Genomic_DNA"/>
</dbReference>
<name>A0A9E7JEK5_9LILI</name>
<gene>
    <name evidence="1" type="ORF">MUK42_02601</name>
</gene>